<keyword evidence="2" id="KW-1185">Reference proteome</keyword>
<gene>
    <name evidence="1" type="ORF">D8674_000545</name>
</gene>
<proteinExistence type="predicted"/>
<comment type="caution">
    <text evidence="1">The sequence shown here is derived from an EMBL/GenBank/DDBJ whole genome shotgun (WGS) entry which is preliminary data.</text>
</comment>
<organism evidence="1 2">
    <name type="scientific">Pyrus ussuriensis x Pyrus communis</name>
    <dbReference type="NCBI Taxonomy" id="2448454"/>
    <lineage>
        <taxon>Eukaryota</taxon>
        <taxon>Viridiplantae</taxon>
        <taxon>Streptophyta</taxon>
        <taxon>Embryophyta</taxon>
        <taxon>Tracheophyta</taxon>
        <taxon>Spermatophyta</taxon>
        <taxon>Magnoliopsida</taxon>
        <taxon>eudicotyledons</taxon>
        <taxon>Gunneridae</taxon>
        <taxon>Pentapetalae</taxon>
        <taxon>rosids</taxon>
        <taxon>fabids</taxon>
        <taxon>Rosales</taxon>
        <taxon>Rosaceae</taxon>
        <taxon>Amygdaloideae</taxon>
        <taxon>Maleae</taxon>
        <taxon>Pyrus</taxon>
    </lineage>
</organism>
<name>A0A5N5F3T5_9ROSA</name>
<reference evidence="2" key="2">
    <citation type="submission" date="2019-10" db="EMBL/GenBank/DDBJ databases">
        <title>A de novo genome assembly of a pear dwarfing rootstock.</title>
        <authorList>
            <person name="Wang F."/>
            <person name="Wang J."/>
            <person name="Li S."/>
            <person name="Zhang Y."/>
            <person name="Fang M."/>
            <person name="Ma L."/>
            <person name="Zhao Y."/>
            <person name="Jiang S."/>
        </authorList>
    </citation>
    <scope>NUCLEOTIDE SEQUENCE [LARGE SCALE GENOMIC DNA]</scope>
</reference>
<sequence>MRYGSRLVEIMEMRNVVNWGRHESLSFENEERRLACEGVTTRQWSHLLLLLLLLHTVIHSRMLWPTARNNTSGLLWKIDVPITASRSDYEIVFVKRKEGLWRMDRFEMVE</sequence>
<accession>A0A5N5F3T5</accession>
<evidence type="ECO:0000313" key="2">
    <source>
        <dbReference type="Proteomes" id="UP000327157"/>
    </source>
</evidence>
<evidence type="ECO:0000313" key="1">
    <source>
        <dbReference type="EMBL" id="KAB2597625.1"/>
    </source>
</evidence>
<dbReference type="Proteomes" id="UP000327157">
    <property type="component" value="Chromosome 1"/>
</dbReference>
<dbReference type="EMBL" id="SMOL01000768">
    <property type="protein sequence ID" value="KAB2597625.1"/>
    <property type="molecule type" value="Genomic_DNA"/>
</dbReference>
<dbReference type="AlphaFoldDB" id="A0A5N5F3T5"/>
<protein>
    <submittedName>
        <fullName evidence="1">Uncharacterized protein</fullName>
    </submittedName>
</protein>
<reference evidence="1 2" key="1">
    <citation type="submission" date="2019-09" db="EMBL/GenBank/DDBJ databases">
        <authorList>
            <person name="Ou C."/>
        </authorList>
    </citation>
    <scope>NUCLEOTIDE SEQUENCE [LARGE SCALE GENOMIC DNA]</scope>
    <source>
        <strain evidence="1">S2</strain>
        <tissue evidence="1">Leaf</tissue>
    </source>
</reference>
<reference evidence="1 2" key="3">
    <citation type="submission" date="2019-11" db="EMBL/GenBank/DDBJ databases">
        <title>A de novo genome assembly of a pear dwarfing rootstock.</title>
        <authorList>
            <person name="Wang F."/>
            <person name="Wang J."/>
            <person name="Li S."/>
            <person name="Zhang Y."/>
            <person name="Fang M."/>
            <person name="Ma L."/>
            <person name="Zhao Y."/>
            <person name="Jiang S."/>
        </authorList>
    </citation>
    <scope>NUCLEOTIDE SEQUENCE [LARGE SCALE GENOMIC DNA]</scope>
    <source>
        <strain evidence="1">S2</strain>
        <tissue evidence="1">Leaf</tissue>
    </source>
</reference>